<dbReference type="PANTHER" id="PTHR35174:SF3">
    <property type="entry name" value="BLL7171 PROTEIN"/>
    <property type="match status" value="1"/>
</dbReference>
<sequence>MRFMLMLCGDSTAGAARLVGCEEWQQELAGRGALVDALGLHPPDGAGTVRVREDEVLLTDGPFAETKEQMGGVVLIECAGRDEALRIAASHPWARIGSIEVRQVVG</sequence>
<comment type="similarity">
    <text evidence="1">Belongs to the YciI family.</text>
</comment>
<name>A0A1Q8CTY4_9PSEU</name>
<gene>
    <name evidence="3" type="ORF">BU204_10110</name>
</gene>
<dbReference type="PANTHER" id="PTHR35174">
    <property type="entry name" value="BLL7171 PROTEIN-RELATED"/>
    <property type="match status" value="1"/>
</dbReference>
<proteinExistence type="inferred from homology"/>
<comment type="caution">
    <text evidence="3">The sequence shown here is derived from an EMBL/GenBank/DDBJ whole genome shotgun (WGS) entry which is preliminary data.</text>
</comment>
<evidence type="ECO:0000256" key="1">
    <source>
        <dbReference type="ARBA" id="ARBA00007689"/>
    </source>
</evidence>
<evidence type="ECO:0000313" key="3">
    <source>
        <dbReference type="EMBL" id="OLF17821.1"/>
    </source>
</evidence>
<dbReference type="Pfam" id="PF03795">
    <property type="entry name" value="YCII"/>
    <property type="match status" value="1"/>
</dbReference>
<feature type="domain" description="YCII-related" evidence="2">
    <location>
        <begin position="21"/>
        <end position="105"/>
    </location>
</feature>
<dbReference type="SUPFAM" id="SSF54909">
    <property type="entry name" value="Dimeric alpha+beta barrel"/>
    <property type="match status" value="1"/>
</dbReference>
<protein>
    <submittedName>
        <fullName evidence="3">Transcription initiation protein</fullName>
    </submittedName>
</protein>
<reference evidence="3 4" key="1">
    <citation type="submission" date="2016-12" db="EMBL/GenBank/DDBJ databases">
        <title>The draft genome sequence of Actinophytocola sp. 11-183.</title>
        <authorList>
            <person name="Wang W."/>
            <person name="Yuan L."/>
        </authorList>
    </citation>
    <scope>NUCLEOTIDE SEQUENCE [LARGE SCALE GENOMIC DNA]</scope>
    <source>
        <strain evidence="3 4">11-183</strain>
    </source>
</reference>
<dbReference type="Gene3D" id="3.30.70.1060">
    <property type="entry name" value="Dimeric alpha+beta barrel"/>
    <property type="match status" value="1"/>
</dbReference>
<keyword evidence="4" id="KW-1185">Reference proteome</keyword>
<dbReference type="InterPro" id="IPR005545">
    <property type="entry name" value="YCII"/>
</dbReference>
<evidence type="ECO:0000259" key="2">
    <source>
        <dbReference type="Pfam" id="PF03795"/>
    </source>
</evidence>
<dbReference type="STRING" id="1912961.BU204_10110"/>
<accession>A0A1Q8CTY4</accession>
<organism evidence="3 4">
    <name type="scientific">Actinophytocola xanthii</name>
    <dbReference type="NCBI Taxonomy" id="1912961"/>
    <lineage>
        <taxon>Bacteria</taxon>
        <taxon>Bacillati</taxon>
        <taxon>Actinomycetota</taxon>
        <taxon>Actinomycetes</taxon>
        <taxon>Pseudonocardiales</taxon>
        <taxon>Pseudonocardiaceae</taxon>
    </lineage>
</organism>
<dbReference type="RefSeq" id="WP_075125326.1">
    <property type="nucleotide sequence ID" value="NZ_MSIE01000014.1"/>
</dbReference>
<dbReference type="OrthoDB" id="668782at2"/>
<dbReference type="EMBL" id="MSIE01000014">
    <property type="protein sequence ID" value="OLF17821.1"/>
    <property type="molecule type" value="Genomic_DNA"/>
</dbReference>
<dbReference type="AlphaFoldDB" id="A0A1Q8CTY4"/>
<dbReference type="InterPro" id="IPR011008">
    <property type="entry name" value="Dimeric_a/b-barrel"/>
</dbReference>
<dbReference type="Proteomes" id="UP000185596">
    <property type="component" value="Unassembled WGS sequence"/>
</dbReference>
<evidence type="ECO:0000313" key="4">
    <source>
        <dbReference type="Proteomes" id="UP000185596"/>
    </source>
</evidence>